<dbReference type="Pfam" id="PF14492">
    <property type="entry name" value="EFG_III"/>
    <property type="match status" value="1"/>
</dbReference>
<keyword evidence="3" id="KW-0648">Protein biosynthesis</keyword>
<dbReference type="InterPro" id="IPR035647">
    <property type="entry name" value="EFG_III/V"/>
</dbReference>
<dbReference type="SMART" id="SM00360">
    <property type="entry name" value="RRM"/>
    <property type="match status" value="1"/>
</dbReference>
<evidence type="ECO:0000256" key="2">
    <source>
        <dbReference type="ARBA" id="ARBA00022741"/>
    </source>
</evidence>
<dbReference type="SUPFAM" id="SSF50447">
    <property type="entry name" value="Translation proteins"/>
    <property type="match status" value="1"/>
</dbReference>
<gene>
    <name evidence="11" type="primary">MEF2</name>
    <name evidence="11" type="ORF">MVES_000034</name>
</gene>
<dbReference type="FunFam" id="3.40.50.300:FF:000514">
    <property type="entry name" value="Ribosome-releasing factor 2, mitochondrial"/>
    <property type="match status" value="1"/>
</dbReference>
<dbReference type="PROSITE" id="PS00301">
    <property type="entry name" value="G_TR_1"/>
    <property type="match status" value="1"/>
</dbReference>
<dbReference type="SUPFAM" id="SSF52540">
    <property type="entry name" value="P-loop containing nucleoside triphosphate hydrolases"/>
    <property type="match status" value="1"/>
</dbReference>
<dbReference type="InterPro" id="IPR000795">
    <property type="entry name" value="T_Tr_GTP-bd_dom"/>
</dbReference>
<evidence type="ECO:0000256" key="7">
    <source>
        <dbReference type="PROSITE-ProRule" id="PRU00176"/>
    </source>
</evidence>
<organism evidence="11 12">
    <name type="scientific">Malassezia vespertilionis</name>
    <dbReference type="NCBI Taxonomy" id="2020962"/>
    <lineage>
        <taxon>Eukaryota</taxon>
        <taxon>Fungi</taxon>
        <taxon>Dikarya</taxon>
        <taxon>Basidiomycota</taxon>
        <taxon>Ustilaginomycotina</taxon>
        <taxon>Malasseziomycetes</taxon>
        <taxon>Malasseziales</taxon>
        <taxon>Malasseziaceae</taxon>
        <taxon>Malassezia</taxon>
    </lineage>
</organism>
<keyword evidence="2" id="KW-0547">Nucleotide-binding</keyword>
<proteinExistence type="predicted"/>
<dbReference type="EMBL" id="KZ454987">
    <property type="protein sequence ID" value="PKI85759.1"/>
    <property type="molecule type" value="Genomic_DNA"/>
</dbReference>
<dbReference type="GO" id="GO:0003924">
    <property type="term" value="F:GTPase activity"/>
    <property type="evidence" value="ECO:0007669"/>
    <property type="project" value="InterPro"/>
</dbReference>
<dbReference type="GO" id="GO:0005525">
    <property type="term" value="F:GTP binding"/>
    <property type="evidence" value="ECO:0007669"/>
    <property type="project" value="UniProtKB-KW"/>
</dbReference>
<dbReference type="PANTHER" id="PTHR43261">
    <property type="entry name" value="TRANSLATION ELONGATION FACTOR G-RELATED"/>
    <property type="match status" value="1"/>
</dbReference>
<dbReference type="InterPro" id="IPR005225">
    <property type="entry name" value="Small_GTP-bd"/>
</dbReference>
<dbReference type="PROSITE" id="PS51722">
    <property type="entry name" value="G_TR_2"/>
    <property type="match status" value="1"/>
</dbReference>
<dbReference type="Gene3D" id="2.40.30.10">
    <property type="entry name" value="Translation factors"/>
    <property type="match status" value="1"/>
</dbReference>
<dbReference type="Gene3D" id="3.30.70.870">
    <property type="entry name" value="Elongation Factor G (Translational Gtpase), domain 3"/>
    <property type="match status" value="1"/>
</dbReference>
<dbReference type="Proteomes" id="UP000232875">
    <property type="component" value="Unassembled WGS sequence"/>
</dbReference>
<sequence length="917" mass="99103">MAPGGGTESVEHASEPLLEGDAHANGANSPHAVHDDANEADEDKEYEAEQARRRDNASAAALTLEIVGDLPHADVKPPENVLFVCKLNPVTRSDDLELIFSRFGKIHKCEVMRDKATGDSLQYAFVEFEDRSAAEQAYYKMQNVLIDDRRIWVDFSQSVSKLHGVWVKQRTCNSSVAHGTPFDAPSRHGHAHVQQPPQGYHTERLLVDLDDMPSARALSATRIPTESIRNFGIVAHIDAGKTTLTERLLHLTNALDLPGITPPHSSNVQMAPGDVDCGNTVTDFLEEERERGITIQSAAVGPVWWASPMVASFMRETSPVHAAALTLVDTPGHIDFGVEVERTVRVVDGAVVVLDGVEGVEAQSANVWAQTQRYGVQAHLFFINKLDRDGASVAHSMRTIINKGLHTRPALLQLPVHASALGEDKGAIEKDAVVGMADLLEMQVLRFHGVAGEDVERIPLEPAQHGALYDEAVKARDALLELVLSLDVALLEHLLEQDIDPSALSLDQVHAAIRRLTLAGEIAPVLCGAAARNIGIQPLLDAIVRYLPSPKDKPEVPGVLEPDTPRARPVAVGLAHPDTTALAFKVVWDKRRGPITFVRIYSGTVHGASVMYNTTTGQKERITKLMLPYADQYVQVPALHAGQIGLVLGLKDTCTGDTLVDTKSQSKTRLEHSAMRTLRLRRVHVPPPVFSVSVEPRSKAEEGAVHAALSMLVRTDPSLHVGDSSSATASGAAQTVLSGMGELHLDIAKNRLQSEFQVDAHFGHVRVGYRETLKQGSGTLQLTDVLAQELAGKRVHAGVTLAVRALTEEEAAVNTQLGGNSVHVDLGEVEDLQYAHTTLSHALFQGAAASLTRGPLSGYPLTGLHITLLNVQVQSAETSPPAAIRMLVSQMMRKILGHTSRTVSPADGHTCLMEPMI</sequence>
<accession>A0A2N1JGU8</accession>
<name>A0A2N1JGU8_9BASI</name>
<dbReference type="InterPro" id="IPR014721">
    <property type="entry name" value="Ribsml_uS5_D2-typ_fold_subgr"/>
</dbReference>
<evidence type="ECO:0000256" key="8">
    <source>
        <dbReference type="SAM" id="MobiDB-lite"/>
    </source>
</evidence>
<dbReference type="InterPro" id="IPR020568">
    <property type="entry name" value="Ribosomal_Su5_D2-typ_SF"/>
</dbReference>
<dbReference type="PANTHER" id="PTHR43261:SF1">
    <property type="entry name" value="RIBOSOME-RELEASING FACTOR 2, MITOCHONDRIAL"/>
    <property type="match status" value="1"/>
</dbReference>
<dbReference type="InterPro" id="IPR041095">
    <property type="entry name" value="EFG_II"/>
</dbReference>
<dbReference type="Gene3D" id="3.30.230.10">
    <property type="match status" value="1"/>
</dbReference>
<dbReference type="Pfam" id="PF22042">
    <property type="entry name" value="EF-G_D2"/>
    <property type="match status" value="1"/>
</dbReference>
<dbReference type="GO" id="GO:0032790">
    <property type="term" value="P:ribosome disassembly"/>
    <property type="evidence" value="ECO:0007669"/>
    <property type="project" value="TreeGrafter"/>
</dbReference>
<dbReference type="GO" id="GO:0005759">
    <property type="term" value="C:mitochondrial matrix"/>
    <property type="evidence" value="ECO:0007669"/>
    <property type="project" value="UniProtKB-ARBA"/>
</dbReference>
<keyword evidence="4" id="KW-0496">Mitochondrion</keyword>
<dbReference type="STRING" id="2020962.A0A2N1JGU8"/>
<dbReference type="InterPro" id="IPR009000">
    <property type="entry name" value="Transl_B-barrel_sf"/>
</dbReference>
<evidence type="ECO:0000256" key="6">
    <source>
        <dbReference type="ARBA" id="ARBA00024731"/>
    </source>
</evidence>
<evidence type="ECO:0000259" key="9">
    <source>
        <dbReference type="PROSITE" id="PS50102"/>
    </source>
</evidence>
<feature type="domain" description="RRM" evidence="9">
    <location>
        <begin position="80"/>
        <end position="158"/>
    </location>
</feature>
<protein>
    <recommendedName>
        <fullName evidence="1">Elongation factor 2</fullName>
    </recommendedName>
</protein>
<dbReference type="InterPro" id="IPR000504">
    <property type="entry name" value="RRM_dom"/>
</dbReference>
<dbReference type="InterPro" id="IPR012677">
    <property type="entry name" value="Nucleotide-bd_a/b_plait_sf"/>
</dbReference>
<dbReference type="AlphaFoldDB" id="A0A2N1JGU8"/>
<dbReference type="Pfam" id="PF00009">
    <property type="entry name" value="GTP_EFTU"/>
    <property type="match status" value="1"/>
</dbReference>
<dbReference type="NCBIfam" id="TIGR00231">
    <property type="entry name" value="small_GTP"/>
    <property type="match status" value="1"/>
</dbReference>
<dbReference type="PROSITE" id="PS50102">
    <property type="entry name" value="RRM"/>
    <property type="match status" value="1"/>
</dbReference>
<dbReference type="InterPro" id="IPR053905">
    <property type="entry name" value="EF-G-like_DII"/>
</dbReference>
<feature type="region of interest" description="Disordered" evidence="8">
    <location>
        <begin position="1"/>
        <end position="54"/>
    </location>
</feature>
<dbReference type="Pfam" id="PF00076">
    <property type="entry name" value="RRM_1"/>
    <property type="match status" value="1"/>
</dbReference>
<keyword evidence="7" id="KW-0694">RNA-binding</keyword>
<dbReference type="OrthoDB" id="198619at2759"/>
<dbReference type="CDD" id="cd12235">
    <property type="entry name" value="RRM_PPIL4"/>
    <property type="match status" value="1"/>
</dbReference>
<evidence type="ECO:0000256" key="5">
    <source>
        <dbReference type="ARBA" id="ARBA00023134"/>
    </source>
</evidence>
<dbReference type="SUPFAM" id="SSF54211">
    <property type="entry name" value="Ribosomal protein S5 domain 2-like"/>
    <property type="match status" value="1"/>
</dbReference>
<feature type="domain" description="Tr-type G" evidence="10">
    <location>
        <begin position="226"/>
        <end position="551"/>
    </location>
</feature>
<dbReference type="GO" id="GO:0003723">
    <property type="term" value="F:RNA binding"/>
    <property type="evidence" value="ECO:0007669"/>
    <property type="project" value="UniProtKB-UniRule"/>
</dbReference>
<comment type="function">
    <text evidence="6">Catalyzes the GTP-dependent ribosomal translocation step during translation elongation. During this step, the ribosome changes from the pre-translocational (PRE) to the post-translocational (POST) state as the newly formed A-site-bound peptidyl-tRNA and P-site-bound deacylated tRNA move to the P and E sites, respectively. Catalyzes the coordinated movement of the two tRNA molecules, the mRNA and conformational changes in the ribosome.</text>
</comment>
<dbReference type="InterPro" id="IPR031157">
    <property type="entry name" value="G_TR_CS"/>
</dbReference>
<dbReference type="Gene3D" id="3.40.50.300">
    <property type="entry name" value="P-loop containing nucleotide triphosphate hydrolases"/>
    <property type="match status" value="1"/>
</dbReference>
<keyword evidence="5" id="KW-0342">GTP-binding</keyword>
<dbReference type="Gene3D" id="3.30.70.330">
    <property type="match status" value="1"/>
</dbReference>
<dbReference type="InterPro" id="IPR035979">
    <property type="entry name" value="RBD_domain_sf"/>
</dbReference>
<evidence type="ECO:0000313" key="11">
    <source>
        <dbReference type="EMBL" id="PKI85759.1"/>
    </source>
</evidence>
<keyword evidence="12" id="KW-1185">Reference proteome</keyword>
<evidence type="ECO:0000256" key="4">
    <source>
        <dbReference type="ARBA" id="ARBA00023128"/>
    </source>
</evidence>
<dbReference type="PRINTS" id="PR00315">
    <property type="entry name" value="ELONGATNFCT"/>
</dbReference>
<dbReference type="InterPro" id="IPR027417">
    <property type="entry name" value="P-loop_NTPase"/>
</dbReference>
<evidence type="ECO:0000259" key="10">
    <source>
        <dbReference type="PROSITE" id="PS51722"/>
    </source>
</evidence>
<evidence type="ECO:0000256" key="3">
    <source>
        <dbReference type="ARBA" id="ARBA00022917"/>
    </source>
</evidence>
<dbReference type="SUPFAM" id="SSF54980">
    <property type="entry name" value="EF-G C-terminal domain-like"/>
    <property type="match status" value="1"/>
</dbReference>
<dbReference type="SUPFAM" id="SSF54928">
    <property type="entry name" value="RNA-binding domain, RBD"/>
    <property type="match status" value="1"/>
</dbReference>
<reference evidence="11 12" key="1">
    <citation type="submission" date="2017-10" db="EMBL/GenBank/DDBJ databases">
        <title>A novel species of cold-tolerant Malassezia isolated from bats.</title>
        <authorList>
            <person name="Lorch J.M."/>
            <person name="Palmer J.M."/>
            <person name="Vanderwolf K.J."/>
            <person name="Schmidt K.Z."/>
            <person name="Verant M.L."/>
            <person name="Weller T.J."/>
            <person name="Blehert D.S."/>
        </authorList>
    </citation>
    <scope>NUCLEOTIDE SEQUENCE [LARGE SCALE GENOMIC DNA]</scope>
    <source>
        <strain evidence="11 12">NWHC:44797-103</strain>
    </source>
</reference>
<evidence type="ECO:0000256" key="1">
    <source>
        <dbReference type="ARBA" id="ARBA00017891"/>
    </source>
</evidence>
<evidence type="ECO:0000313" key="12">
    <source>
        <dbReference type="Proteomes" id="UP000232875"/>
    </source>
</evidence>
<dbReference type="GO" id="GO:0032543">
    <property type="term" value="P:mitochondrial translation"/>
    <property type="evidence" value="ECO:0007669"/>
    <property type="project" value="TreeGrafter"/>
</dbReference>